<evidence type="ECO:0000256" key="3">
    <source>
        <dbReference type="ARBA" id="ARBA00023125"/>
    </source>
</evidence>
<dbReference type="ExpressionAtlas" id="A0A060D5C9">
    <property type="expression patterns" value="baseline and differential"/>
</dbReference>
<feature type="region of interest" description="Disordered" evidence="6">
    <location>
        <begin position="175"/>
        <end position="290"/>
    </location>
</feature>
<protein>
    <submittedName>
        <fullName evidence="9">NAC domain-containing protein 72</fullName>
    </submittedName>
    <submittedName>
        <fullName evidence="8">NAC transcription factor</fullName>
    </submittedName>
</protein>
<evidence type="ECO:0000313" key="11">
    <source>
        <dbReference type="Proteomes" id="UP000007305"/>
    </source>
</evidence>
<dbReference type="AlphaFoldDB" id="A0A060D5C9"/>
<dbReference type="STRING" id="4577.A0A060D5C9"/>
<evidence type="ECO:0000256" key="5">
    <source>
        <dbReference type="ARBA" id="ARBA00023242"/>
    </source>
</evidence>
<dbReference type="InterPro" id="IPR036093">
    <property type="entry name" value="NAC_dom_sf"/>
</dbReference>
<reference evidence="8" key="1">
    <citation type="submission" date="2014-04" db="EMBL/GenBank/DDBJ databases">
        <title>The Maize TFome - Development of a transcription factor open reading frame collection for functional genomics.</title>
        <authorList>
            <person name="Burdo B."/>
            <person name="Gray J."/>
            <person name="Goetting-Minesky M.P."/>
            <person name="Wittler B."/>
            <person name="Hunt M."/>
            <person name="Li T."/>
            <person name="Velliquette D."/>
            <person name="Thomas J."/>
            <person name="Gentzel I."/>
            <person name="Dos Santos Brito M."/>
            <person name="Mejia-Guerra M.K."/>
            <person name="Connolly L.N."/>
            <person name="Qaisi D."/>
            <person name="Li W."/>
            <person name="Casas M.I."/>
            <person name="Doseff A.I."/>
            <person name="Grotewold E."/>
        </authorList>
    </citation>
    <scope>NUCLEOTIDE SEQUENCE</scope>
</reference>
<dbReference type="eggNOG" id="ENOG502R3ES">
    <property type="taxonomic scope" value="Eukaryota"/>
</dbReference>
<dbReference type="GO" id="GO:0005634">
    <property type="term" value="C:nucleus"/>
    <property type="evidence" value="ECO:0007669"/>
    <property type="project" value="UniProtKB-SubCell"/>
</dbReference>
<feature type="compositionally biased region" description="Acidic residues" evidence="6">
    <location>
        <begin position="197"/>
        <end position="225"/>
    </location>
</feature>
<dbReference type="Gene3D" id="2.170.150.80">
    <property type="entry name" value="NAC domain"/>
    <property type="match status" value="1"/>
</dbReference>
<dbReference type="PaxDb" id="4577-GRMZM2G122615_P01"/>
<evidence type="ECO:0000256" key="1">
    <source>
        <dbReference type="ARBA" id="ARBA00004123"/>
    </source>
</evidence>
<feature type="compositionally biased region" description="Low complexity" evidence="6">
    <location>
        <begin position="252"/>
        <end position="264"/>
    </location>
</feature>
<keyword evidence="3" id="KW-0238">DNA-binding</keyword>
<proteinExistence type="predicted"/>
<gene>
    <name evidence="8" type="primary">NAC94</name>
    <name evidence="10" type="synonym">LOC100276519</name>
    <name evidence="9" type="ORF">ZEAMMB73_Zm00001d043877</name>
</gene>
<sequence>MTHSPLAAIKPPRPFFQSHPSHTELVDSYLRTWVEDGVKTGAFIHDADVYGSDPADLLQQFAPVVAHNGERAWYFYSLLRYKHSSGKRKKRSTGSGTWHSEAKPKPVFMASKSNWHQIGLRQTFSFVVRNETGALFRTGWIMMEHRLLNDDGEEKQQEEEGFLVYRVLCKVYRSPRKPEPSGNKAAAAASPGHKIEADDDESNDATLDENDDDESNDATLDENDDGSNAAPPAASGRKRKSDDVEPSEAKASDVIAGGAAAAPAPKKKSDGSSSPVATSPTTEMQCPGCGHHVLVTMNRAEPKSQTEIAKDESAPGARQQGEIRMYEFL</sequence>
<evidence type="ECO:0000256" key="6">
    <source>
        <dbReference type="SAM" id="MobiDB-lite"/>
    </source>
</evidence>
<dbReference type="Gramene" id="Zm00001eb156890_T001">
    <property type="protein sequence ID" value="Zm00001eb156890_P001"/>
    <property type="gene ID" value="Zm00001eb156890"/>
</dbReference>
<evidence type="ECO:0000256" key="4">
    <source>
        <dbReference type="ARBA" id="ARBA00023163"/>
    </source>
</evidence>
<reference evidence="9 11" key="2">
    <citation type="submission" date="2015-12" db="EMBL/GenBank/DDBJ databases">
        <title>Update maize B73 reference genome by single molecule sequencing technologies.</title>
        <authorList>
            <consortium name="Maize Genome Sequencing Project"/>
            <person name="Ware D."/>
        </authorList>
    </citation>
    <scope>NUCLEOTIDE SEQUENCE [LARGE SCALE GENOMIC DNA]</scope>
    <source>
        <strain evidence="11">cv. B73</strain>
        <tissue evidence="9">Seedling</tissue>
    </source>
</reference>
<evidence type="ECO:0000313" key="9">
    <source>
        <dbReference type="EMBL" id="ONM39341.1"/>
    </source>
</evidence>
<dbReference type="PANTHER" id="PTHR31989">
    <property type="entry name" value="NAC DOMAIN-CONTAINING PROTEIN 82-RELATED"/>
    <property type="match status" value="1"/>
</dbReference>
<keyword evidence="2" id="KW-0805">Transcription regulation</keyword>
<comment type="subcellular location">
    <subcellularLocation>
        <location evidence="1">Nucleus</location>
    </subcellularLocation>
</comment>
<dbReference type="GO" id="GO:0003677">
    <property type="term" value="F:DNA binding"/>
    <property type="evidence" value="ECO:0007669"/>
    <property type="project" value="UniProtKB-KW"/>
</dbReference>
<dbReference type="Pfam" id="PF02365">
    <property type="entry name" value="NAM"/>
    <property type="match status" value="1"/>
</dbReference>
<feature type="compositionally biased region" description="Basic and acidic residues" evidence="6">
    <location>
        <begin position="303"/>
        <end position="313"/>
    </location>
</feature>
<dbReference type="OMA" id="WIMMEHR"/>
<evidence type="ECO:0000259" key="7">
    <source>
        <dbReference type="PROSITE" id="PS51005"/>
    </source>
</evidence>
<evidence type="ECO:0000256" key="2">
    <source>
        <dbReference type="ARBA" id="ARBA00023015"/>
    </source>
</evidence>
<dbReference type="GO" id="GO:0006355">
    <property type="term" value="P:regulation of DNA-templated transcription"/>
    <property type="evidence" value="ECO:0007669"/>
    <property type="project" value="InterPro"/>
</dbReference>
<dbReference type="InterPro" id="IPR003441">
    <property type="entry name" value="NAC-dom"/>
</dbReference>
<dbReference type="PROSITE" id="PS51005">
    <property type="entry name" value="NAC"/>
    <property type="match status" value="1"/>
</dbReference>
<evidence type="ECO:0000313" key="8">
    <source>
        <dbReference type="EMBL" id="AIB04514.1"/>
    </source>
</evidence>
<dbReference type="Proteomes" id="UP000007305">
    <property type="component" value="Chromosome 3"/>
</dbReference>
<feature type="domain" description="NAC" evidence="7">
    <location>
        <begin position="12"/>
        <end position="174"/>
    </location>
</feature>
<keyword evidence="4" id="KW-0804">Transcription</keyword>
<organism evidence="8">
    <name type="scientific">Zea mays</name>
    <name type="common">Maize</name>
    <dbReference type="NCBI Taxonomy" id="4577"/>
    <lineage>
        <taxon>Eukaryota</taxon>
        <taxon>Viridiplantae</taxon>
        <taxon>Streptophyta</taxon>
        <taxon>Embryophyta</taxon>
        <taxon>Tracheophyta</taxon>
        <taxon>Spermatophyta</taxon>
        <taxon>Magnoliopsida</taxon>
        <taxon>Liliopsida</taxon>
        <taxon>Poales</taxon>
        <taxon>Poaceae</taxon>
        <taxon>PACMAD clade</taxon>
        <taxon>Panicoideae</taxon>
        <taxon>Andropogonodae</taxon>
        <taxon>Andropogoneae</taxon>
        <taxon>Tripsacinae</taxon>
        <taxon>Zea</taxon>
    </lineage>
</organism>
<dbReference type="EnsemblPlants" id="Zm00001eb156890_T001">
    <property type="protein sequence ID" value="Zm00001eb156890_P001"/>
    <property type="gene ID" value="Zm00001eb156890"/>
</dbReference>
<feature type="compositionally biased region" description="Basic and acidic residues" evidence="6">
    <location>
        <begin position="240"/>
        <end position="251"/>
    </location>
</feature>
<evidence type="ECO:0000313" key="10">
    <source>
        <dbReference type="EnsemblPlants" id="Zm00001eb156890_P001"/>
    </source>
</evidence>
<reference evidence="10" key="4">
    <citation type="submission" date="2021-05" db="UniProtKB">
        <authorList>
            <consortium name="EnsemblPlants"/>
        </authorList>
    </citation>
    <scope>IDENTIFICATION</scope>
    <source>
        <strain evidence="10">cv. B73</strain>
    </source>
</reference>
<dbReference type="EMBL" id="KJ727023">
    <property type="protein sequence ID" value="AIB04514.1"/>
    <property type="molecule type" value="Genomic_DNA"/>
</dbReference>
<dbReference type="SMR" id="A0A060D5C9"/>
<dbReference type="OrthoDB" id="655701at2759"/>
<reference evidence="10" key="3">
    <citation type="submission" date="2019-07" db="EMBL/GenBank/DDBJ databases">
        <authorList>
            <person name="Seetharam A."/>
            <person name="Woodhouse M."/>
            <person name="Cannon E."/>
        </authorList>
    </citation>
    <scope>NUCLEOTIDE SEQUENCE [LARGE SCALE GENOMIC DNA]</scope>
    <source>
        <strain evidence="10">cv. B73</strain>
    </source>
</reference>
<feature type="non-terminal residue" evidence="8">
    <location>
        <position position="329"/>
    </location>
</feature>
<keyword evidence="11" id="KW-1185">Reference proteome</keyword>
<feature type="region of interest" description="Disordered" evidence="6">
    <location>
        <begin position="303"/>
        <end position="329"/>
    </location>
</feature>
<name>A0A060D5C9_MAIZE</name>
<dbReference type="SUPFAM" id="SSF101941">
    <property type="entry name" value="NAC domain"/>
    <property type="match status" value="1"/>
</dbReference>
<keyword evidence="5" id="KW-0539">Nucleus</keyword>
<dbReference type="EMBL" id="CM007649">
    <property type="protein sequence ID" value="ONM39341.1"/>
    <property type="molecule type" value="Genomic_DNA"/>
</dbReference>
<dbReference type="HOGENOM" id="CLU_069017_0_0_1"/>
<accession>A0A060D5C9</accession>